<dbReference type="EMBL" id="JAIWYP010000003">
    <property type="protein sequence ID" value="KAH3858341.1"/>
    <property type="molecule type" value="Genomic_DNA"/>
</dbReference>
<accession>A0A9D4LK73</accession>
<protein>
    <recommendedName>
        <fullName evidence="1">C-type lectin domain-containing protein</fullName>
    </recommendedName>
</protein>
<keyword evidence="3" id="KW-1185">Reference proteome</keyword>
<reference evidence="2" key="2">
    <citation type="submission" date="2020-11" db="EMBL/GenBank/DDBJ databases">
        <authorList>
            <person name="McCartney M.A."/>
            <person name="Auch B."/>
            <person name="Kono T."/>
            <person name="Mallez S."/>
            <person name="Becker A."/>
            <person name="Gohl D.M."/>
            <person name="Silverstein K.A.T."/>
            <person name="Koren S."/>
            <person name="Bechman K.B."/>
            <person name="Herman A."/>
            <person name="Abrahante J.E."/>
            <person name="Garbe J."/>
        </authorList>
    </citation>
    <scope>NUCLEOTIDE SEQUENCE</scope>
    <source>
        <strain evidence="2">Duluth1</strain>
        <tissue evidence="2">Whole animal</tissue>
    </source>
</reference>
<dbReference type="Pfam" id="PF00059">
    <property type="entry name" value="Lectin_C"/>
    <property type="match status" value="1"/>
</dbReference>
<dbReference type="SUPFAM" id="SSF56436">
    <property type="entry name" value="C-type lectin-like"/>
    <property type="match status" value="1"/>
</dbReference>
<dbReference type="SMART" id="SM00034">
    <property type="entry name" value="CLECT"/>
    <property type="match status" value="1"/>
</dbReference>
<dbReference type="AlphaFoldDB" id="A0A9D4LK73"/>
<organism evidence="2 3">
    <name type="scientific">Dreissena polymorpha</name>
    <name type="common">Zebra mussel</name>
    <name type="synonym">Mytilus polymorpha</name>
    <dbReference type="NCBI Taxonomy" id="45954"/>
    <lineage>
        <taxon>Eukaryota</taxon>
        <taxon>Metazoa</taxon>
        <taxon>Spiralia</taxon>
        <taxon>Lophotrochozoa</taxon>
        <taxon>Mollusca</taxon>
        <taxon>Bivalvia</taxon>
        <taxon>Autobranchia</taxon>
        <taxon>Heteroconchia</taxon>
        <taxon>Euheterodonta</taxon>
        <taxon>Imparidentia</taxon>
        <taxon>Neoheterodontei</taxon>
        <taxon>Myida</taxon>
        <taxon>Dreissenoidea</taxon>
        <taxon>Dreissenidae</taxon>
        <taxon>Dreissena</taxon>
    </lineage>
</organism>
<dbReference type="InterPro" id="IPR016187">
    <property type="entry name" value="CTDL_fold"/>
</dbReference>
<dbReference type="Gene3D" id="3.10.100.10">
    <property type="entry name" value="Mannose-Binding Protein A, subunit A"/>
    <property type="match status" value="1"/>
</dbReference>
<feature type="domain" description="C-type lectin" evidence="1">
    <location>
        <begin position="76"/>
        <end position="184"/>
    </location>
</feature>
<dbReference type="InterPro" id="IPR050111">
    <property type="entry name" value="C-type_lectin/snaclec_domain"/>
</dbReference>
<dbReference type="Proteomes" id="UP000828390">
    <property type="component" value="Unassembled WGS sequence"/>
</dbReference>
<dbReference type="InterPro" id="IPR001304">
    <property type="entry name" value="C-type_lectin-like"/>
</dbReference>
<proteinExistence type="predicted"/>
<evidence type="ECO:0000313" key="2">
    <source>
        <dbReference type="EMBL" id="KAH3858341.1"/>
    </source>
</evidence>
<dbReference type="InterPro" id="IPR016186">
    <property type="entry name" value="C-type_lectin-like/link_sf"/>
</dbReference>
<comment type="caution">
    <text evidence="2">The sequence shown here is derived from an EMBL/GenBank/DDBJ whole genome shotgun (WGS) entry which is preliminary data.</text>
</comment>
<sequence length="198" mass="22750">MEYVKNELNTSFANVDELNSKLAENNMTIATLETNLRSALNMHERKLTIISDILISKYREDGTNCRLLGLSRPVMYEKSEYIVVNTSMNFQDATECCKQMSAHLPEVQDREENDFLWKSFGYIFLGGTDLEREGLWKWAHSGTSIPLRSQAGFQNWRDGEPNNVKGNENCLELSTSGYWNDLSCGVHMHRHMKVVCEL</sequence>
<gene>
    <name evidence="2" type="ORF">DPMN_100964</name>
</gene>
<dbReference type="PANTHER" id="PTHR22803">
    <property type="entry name" value="MANNOSE, PHOSPHOLIPASE, LECTIN RECEPTOR RELATED"/>
    <property type="match status" value="1"/>
</dbReference>
<reference evidence="2" key="1">
    <citation type="journal article" date="2019" name="bioRxiv">
        <title>The Genome of the Zebra Mussel, Dreissena polymorpha: A Resource for Invasive Species Research.</title>
        <authorList>
            <person name="McCartney M.A."/>
            <person name="Auch B."/>
            <person name="Kono T."/>
            <person name="Mallez S."/>
            <person name="Zhang Y."/>
            <person name="Obille A."/>
            <person name="Becker A."/>
            <person name="Abrahante J.E."/>
            <person name="Garbe J."/>
            <person name="Badalamenti J.P."/>
            <person name="Herman A."/>
            <person name="Mangelson H."/>
            <person name="Liachko I."/>
            <person name="Sullivan S."/>
            <person name="Sone E.D."/>
            <person name="Koren S."/>
            <person name="Silverstein K.A.T."/>
            <person name="Beckman K.B."/>
            <person name="Gohl D.M."/>
        </authorList>
    </citation>
    <scope>NUCLEOTIDE SEQUENCE</scope>
    <source>
        <strain evidence="2">Duluth1</strain>
        <tissue evidence="2">Whole animal</tissue>
    </source>
</reference>
<evidence type="ECO:0000259" key="1">
    <source>
        <dbReference type="PROSITE" id="PS50041"/>
    </source>
</evidence>
<evidence type="ECO:0000313" key="3">
    <source>
        <dbReference type="Proteomes" id="UP000828390"/>
    </source>
</evidence>
<dbReference type="PROSITE" id="PS50041">
    <property type="entry name" value="C_TYPE_LECTIN_2"/>
    <property type="match status" value="1"/>
</dbReference>
<name>A0A9D4LK73_DREPO</name>